<dbReference type="SUPFAM" id="SSF51556">
    <property type="entry name" value="Metallo-dependent hydrolases"/>
    <property type="match status" value="1"/>
</dbReference>
<dbReference type="InterPro" id="IPR011059">
    <property type="entry name" value="Metal-dep_hydrolase_composite"/>
</dbReference>
<dbReference type="InterPro" id="IPR051781">
    <property type="entry name" value="Metallo-dep_Hydrolase"/>
</dbReference>
<sequence>MTITVSGGIFMEVSVGQPPHDGIQSIDLGGKYVCPGLIDDHVHVTATTGEADLKSTCKNIPALMNNFRTTFLAREMLQRGFTTARDCGGADGSLKDAIDEWLIAGHALSQTGGHGDQRASFSDEDPTTKCCAGHRSGTGCLYDGPTECSVAVMSGGGVASRLNNLAHPQFLDEELSAMVHTTASYDTYVTAHAYTIRAMRHMINNGVLGIEHGNFLDEDLAELMAAKAVLGSGLNALKVAYEADVTTCFGSDLIAGMHQFQRREFTIQSQVLPLLAIVRSATIDCAKMMRREDRIGQTTEGFMADMVVLTENPLMDITVLDSKKKLLAVIKGGHIAFSSVKELPFTINRKP</sequence>
<dbReference type="OrthoDB" id="5595695at2759"/>
<dbReference type="EMBL" id="AFQF01002253">
    <property type="protein sequence ID" value="EGU82018.1"/>
    <property type="molecule type" value="Genomic_DNA"/>
</dbReference>
<dbReference type="STRING" id="660025.F9FM31"/>
<dbReference type="PaxDb" id="5507-FOXG_02707P0"/>
<dbReference type="SUPFAM" id="SSF51338">
    <property type="entry name" value="Composite domain of metallo-dependent hydrolases"/>
    <property type="match status" value="1"/>
</dbReference>
<evidence type="ECO:0000313" key="2">
    <source>
        <dbReference type="EMBL" id="EGU82018.1"/>
    </source>
</evidence>
<name>F9FM31_FUSOF</name>
<dbReference type="InterPro" id="IPR006680">
    <property type="entry name" value="Amidohydro-rel"/>
</dbReference>
<accession>F9FM31</accession>
<comment type="caution">
    <text evidence="2">The sequence shown here is derived from an EMBL/GenBank/DDBJ whole genome shotgun (WGS) entry which is preliminary data.</text>
</comment>
<dbReference type="AlphaFoldDB" id="F9FM31"/>
<reference evidence="2" key="1">
    <citation type="journal article" date="2012" name="Mol. Plant Microbe Interact.">
        <title>A highly conserved effector in Fusarium oxysporum is required for full virulence on Arabidopsis.</title>
        <authorList>
            <person name="Thatcher L.F."/>
            <person name="Gardiner D.M."/>
            <person name="Kazan K."/>
            <person name="Manners J."/>
        </authorList>
    </citation>
    <scope>NUCLEOTIDE SEQUENCE [LARGE SCALE GENOMIC DNA]</scope>
    <source>
        <strain evidence="2">Fo5176</strain>
    </source>
</reference>
<gene>
    <name evidence="2" type="ORF">FOXB_07461</name>
</gene>
<organism evidence="2">
    <name type="scientific">Fusarium oxysporum (strain Fo5176)</name>
    <name type="common">Fusarium vascular wilt</name>
    <dbReference type="NCBI Taxonomy" id="660025"/>
    <lineage>
        <taxon>Eukaryota</taxon>
        <taxon>Fungi</taxon>
        <taxon>Dikarya</taxon>
        <taxon>Ascomycota</taxon>
        <taxon>Pezizomycotina</taxon>
        <taxon>Sordariomycetes</taxon>
        <taxon>Hypocreomycetidae</taxon>
        <taxon>Hypocreales</taxon>
        <taxon>Nectriaceae</taxon>
        <taxon>Fusarium</taxon>
        <taxon>Fusarium oxysporum species complex</taxon>
    </lineage>
</organism>
<feature type="domain" description="Amidohydrolase-related" evidence="1">
    <location>
        <begin position="32"/>
        <end position="227"/>
    </location>
</feature>
<dbReference type="GO" id="GO:0016810">
    <property type="term" value="F:hydrolase activity, acting on carbon-nitrogen (but not peptide) bonds"/>
    <property type="evidence" value="ECO:0007669"/>
    <property type="project" value="InterPro"/>
</dbReference>
<dbReference type="Pfam" id="PF01979">
    <property type="entry name" value="Amidohydro_1"/>
    <property type="match status" value="1"/>
</dbReference>
<proteinExistence type="predicted"/>
<protein>
    <recommendedName>
        <fullName evidence="1">Amidohydrolase-related domain-containing protein</fullName>
    </recommendedName>
</protein>
<dbReference type="InterPro" id="IPR032466">
    <property type="entry name" value="Metal_Hydrolase"/>
</dbReference>
<evidence type="ECO:0000259" key="1">
    <source>
        <dbReference type="Pfam" id="PF01979"/>
    </source>
</evidence>
<dbReference type="Gene3D" id="2.30.40.10">
    <property type="entry name" value="Urease, subunit C, domain 1"/>
    <property type="match status" value="1"/>
</dbReference>
<dbReference type="PANTHER" id="PTHR43135:SF3">
    <property type="entry name" value="ALPHA-D-RIBOSE 1-METHYLPHOSPHONATE 5-TRIPHOSPHATE DIPHOSPHATASE"/>
    <property type="match status" value="1"/>
</dbReference>
<dbReference type="Gene3D" id="3.20.20.140">
    <property type="entry name" value="Metal-dependent hydrolases"/>
    <property type="match status" value="1"/>
</dbReference>
<dbReference type="PANTHER" id="PTHR43135">
    <property type="entry name" value="ALPHA-D-RIBOSE 1-METHYLPHOSPHONATE 5-TRIPHOSPHATE DIPHOSPHATASE"/>
    <property type="match status" value="1"/>
</dbReference>